<dbReference type="PANTHER" id="PTHR13246">
    <property type="entry name" value="ENDO BETA N-ACETYLGLUCOSAMINIDASE"/>
    <property type="match status" value="1"/>
</dbReference>
<dbReference type="PANTHER" id="PTHR13246:SF1">
    <property type="entry name" value="CYTOSOLIC ENDO-BETA-N-ACETYLGLUCOSAMINIDASE"/>
    <property type="match status" value="1"/>
</dbReference>
<dbReference type="Proteomes" id="UP000504634">
    <property type="component" value="Unplaced"/>
</dbReference>
<dbReference type="GO" id="GO:0033925">
    <property type="term" value="F:mannosyl-glycoprotein endo-beta-N-acetylglucosaminidase activity"/>
    <property type="evidence" value="ECO:0007669"/>
    <property type="project" value="UniProtKB-EC"/>
</dbReference>
<keyword evidence="2" id="KW-1185">Reference proteome</keyword>
<reference evidence="3" key="1">
    <citation type="submission" date="2025-08" db="UniProtKB">
        <authorList>
            <consortium name="RefSeq"/>
        </authorList>
    </citation>
    <scope>IDENTIFICATION</scope>
    <source>
        <strain evidence="3">11010-0011.00</strain>
        <tissue evidence="3">Whole body</tissue>
    </source>
</reference>
<dbReference type="Pfam" id="PF03644">
    <property type="entry name" value="Glyco_hydro_85"/>
    <property type="match status" value="1"/>
</dbReference>
<dbReference type="InterPro" id="IPR005201">
    <property type="entry name" value="TIM_ENGase"/>
</dbReference>
<gene>
    <name evidence="3" type="primary">LOC115627940</name>
</gene>
<proteinExistence type="predicted"/>
<dbReference type="Gene3D" id="3.20.20.80">
    <property type="entry name" value="Glycosidases"/>
    <property type="match status" value="1"/>
</dbReference>
<dbReference type="InterPro" id="IPR032979">
    <property type="entry name" value="ENGase"/>
</dbReference>
<dbReference type="GeneID" id="115627940"/>
<evidence type="ECO:0000313" key="2">
    <source>
        <dbReference type="Proteomes" id="UP000504634"/>
    </source>
</evidence>
<dbReference type="Gene3D" id="2.60.120.260">
    <property type="entry name" value="Galactose-binding domain-like"/>
    <property type="match status" value="1"/>
</dbReference>
<dbReference type="GO" id="GO:0005829">
    <property type="term" value="C:cytosol"/>
    <property type="evidence" value="ECO:0007669"/>
    <property type="project" value="UniProtKB-SubCell"/>
</dbReference>
<organism evidence="2 3">
    <name type="scientific">Drosophila lebanonensis</name>
    <name type="common">Fruit fly</name>
    <name type="synonym">Scaptodrosophila lebanonensis</name>
    <dbReference type="NCBI Taxonomy" id="7225"/>
    <lineage>
        <taxon>Eukaryota</taxon>
        <taxon>Metazoa</taxon>
        <taxon>Ecdysozoa</taxon>
        <taxon>Arthropoda</taxon>
        <taxon>Hexapoda</taxon>
        <taxon>Insecta</taxon>
        <taxon>Pterygota</taxon>
        <taxon>Neoptera</taxon>
        <taxon>Endopterygota</taxon>
        <taxon>Diptera</taxon>
        <taxon>Brachycera</taxon>
        <taxon>Muscomorpha</taxon>
        <taxon>Ephydroidea</taxon>
        <taxon>Drosophilidae</taxon>
        <taxon>Scaptodrosophila</taxon>
    </lineage>
</organism>
<accession>A0A6J2TX04</accession>
<dbReference type="AlphaFoldDB" id="A0A6J2TX04"/>
<evidence type="ECO:0000313" key="3">
    <source>
        <dbReference type="RefSeq" id="XP_030379693.1"/>
    </source>
</evidence>
<dbReference type="RefSeq" id="XP_030379693.1">
    <property type="nucleotide sequence ID" value="XM_030523833.1"/>
</dbReference>
<name>A0A6J2TX04_DROLE</name>
<feature type="domain" description="Cytosolic endo-beta-N-acetylglucosaminidase TIM barrel" evidence="1">
    <location>
        <begin position="118"/>
        <end position="394"/>
    </location>
</feature>
<dbReference type="OrthoDB" id="284473at2759"/>
<protein>
    <submittedName>
        <fullName evidence="3">Cytosolic endo-beta-N-acetylglucosaminidase-like</fullName>
    </submittedName>
</protein>
<sequence length="620" mass="70843">MEQWSNAKKYSVEELRIDEWAIPITDYSNFGRRKTTDPGTEDFVELEPIHSNFLLLSFEESVRHISWKQVIPLDTKVRGEGVFLNKQACQLSKLQDPTNALNRREVLVCLNVMTFDAYTKDYRFLHWPVVDYFCFYGNNYVNIPPSGWIWAAHRHGVPIFGTYVARCPILLEEALSQMDLIVKALVNLCQLLCFEGWMISIECEVSPEKMAPLLSFVSKLRAAIEMEIPAGRVFWCDSVTSTGEYLKQCELNEENIQFYRCTQNIVLQSDWNEAKLERTAATLRKEKGDLLSAFFRFDLNGRDRLGRFQNSIKLAEQLTNGGFSMAIFIPGLRFRTFRKGIAALRDSIGGNTVNIDFLDSNDRWWGRVSEFLAIHPYRKLPIYVDFCVGMGNDFFFHGLKRRVSKAFVNIARQSLQPSVSIQGNAVHCFREVFAGSNSLCLTNYERPFRIFLADIDLTQSGSLLVAYAFKVEDGATLDVILRFCHPKQTEKDIYIFCGDHNSHVVCTGRGYVSSLSPDAAKQFEINEIPAVGDSINFGWYTQYYLMHFDGDVKLKDIGLKSERAPITEAKTFLGNIHLKHIGPHVPLRTAALQERAHINVHSGNFWNDSSRSNGPQIQFN</sequence>
<evidence type="ECO:0000259" key="1">
    <source>
        <dbReference type="Pfam" id="PF03644"/>
    </source>
</evidence>